<accession>A0A1M5Z016</accession>
<organism evidence="1 2">
    <name type="scientific">Butyrivibrio fibrisolvens DSM 3071</name>
    <dbReference type="NCBI Taxonomy" id="1121131"/>
    <lineage>
        <taxon>Bacteria</taxon>
        <taxon>Bacillati</taxon>
        <taxon>Bacillota</taxon>
        <taxon>Clostridia</taxon>
        <taxon>Lachnospirales</taxon>
        <taxon>Lachnospiraceae</taxon>
        <taxon>Butyrivibrio</taxon>
    </lineage>
</organism>
<dbReference type="GeneID" id="89508403"/>
<dbReference type="EMBL" id="FQXK01000014">
    <property type="protein sequence ID" value="SHI17607.1"/>
    <property type="molecule type" value="Genomic_DNA"/>
</dbReference>
<sequence length="79" mass="9098">MKRKYNLSKQVTEEQAAKAMEEMQKITGFGEAQFTEDRKGLIVTADDDKITHVMNRSVNIFARVCDDTKISFDSFVFED</sequence>
<keyword evidence="2" id="KW-1185">Reference proteome</keyword>
<name>A0A1M5Z016_BUTFI</name>
<evidence type="ECO:0000313" key="1">
    <source>
        <dbReference type="EMBL" id="SHI17607.1"/>
    </source>
</evidence>
<protein>
    <submittedName>
        <fullName evidence="1">Uncharacterized protein</fullName>
    </submittedName>
</protein>
<reference evidence="2" key="1">
    <citation type="submission" date="2016-11" db="EMBL/GenBank/DDBJ databases">
        <authorList>
            <person name="Varghese N."/>
            <person name="Submissions S."/>
        </authorList>
    </citation>
    <scope>NUCLEOTIDE SEQUENCE [LARGE SCALE GENOMIC DNA]</scope>
    <source>
        <strain evidence="2">DSM 3071</strain>
    </source>
</reference>
<dbReference type="STRING" id="1121131.SAMN02745229_01871"/>
<dbReference type="OrthoDB" id="1912334at2"/>
<dbReference type="RefSeq" id="WP_073387231.1">
    <property type="nucleotide sequence ID" value="NZ_FQXK01000014.1"/>
</dbReference>
<proteinExistence type="predicted"/>
<dbReference type="AlphaFoldDB" id="A0A1M5Z016"/>
<gene>
    <name evidence="1" type="ORF">SAMN02745229_01871</name>
</gene>
<dbReference type="Proteomes" id="UP000184278">
    <property type="component" value="Unassembled WGS sequence"/>
</dbReference>
<evidence type="ECO:0000313" key="2">
    <source>
        <dbReference type="Proteomes" id="UP000184278"/>
    </source>
</evidence>